<comment type="caution">
    <text evidence="2">The sequence shown here is derived from an EMBL/GenBank/DDBJ whole genome shotgun (WGS) entry which is preliminary data.</text>
</comment>
<organism evidence="2 3">
    <name type="scientific">Steinernema carpocapsae</name>
    <name type="common">Entomopathogenic nematode</name>
    <dbReference type="NCBI Taxonomy" id="34508"/>
    <lineage>
        <taxon>Eukaryota</taxon>
        <taxon>Metazoa</taxon>
        <taxon>Ecdysozoa</taxon>
        <taxon>Nematoda</taxon>
        <taxon>Chromadorea</taxon>
        <taxon>Rhabditida</taxon>
        <taxon>Tylenchina</taxon>
        <taxon>Panagrolaimomorpha</taxon>
        <taxon>Strongyloidoidea</taxon>
        <taxon>Steinernematidae</taxon>
        <taxon>Steinernema</taxon>
    </lineage>
</organism>
<keyword evidence="3" id="KW-1185">Reference proteome</keyword>
<feature type="region of interest" description="Disordered" evidence="1">
    <location>
        <begin position="1"/>
        <end position="120"/>
    </location>
</feature>
<evidence type="ECO:0000313" key="2">
    <source>
        <dbReference type="EMBL" id="TMS33293.1"/>
    </source>
</evidence>
<feature type="compositionally biased region" description="Polar residues" evidence="1">
    <location>
        <begin position="61"/>
        <end position="77"/>
    </location>
</feature>
<name>A0A4V6I7A2_STECR</name>
<sequence length="120" mass="13744">MKVTRPLRRSFRIGPPVHESRGHDYFNSQGPRKEARQDDHDEVATHSAEEAERTDDASRNAYHQPSSTPRCRASATQPPGRVSTDFSRPHPTLRQSGRMILRPIAPKNYDDAKKGKWRRS</sequence>
<accession>A0A4V6I7A2</accession>
<gene>
    <name evidence="2" type="ORF">L596_001052</name>
</gene>
<dbReference type="EMBL" id="AZBU02000001">
    <property type="protein sequence ID" value="TMS33293.1"/>
    <property type="molecule type" value="Genomic_DNA"/>
</dbReference>
<evidence type="ECO:0000256" key="1">
    <source>
        <dbReference type="SAM" id="MobiDB-lite"/>
    </source>
</evidence>
<reference evidence="2 3" key="2">
    <citation type="journal article" date="2019" name="G3 (Bethesda)">
        <title>Hybrid Assembly of the Genome of the Entomopathogenic Nematode Steinernema carpocapsae Identifies the X-Chromosome.</title>
        <authorList>
            <person name="Serra L."/>
            <person name="Macchietto M."/>
            <person name="Macias-Munoz A."/>
            <person name="McGill C.J."/>
            <person name="Rodriguez I.M."/>
            <person name="Rodriguez B."/>
            <person name="Murad R."/>
            <person name="Mortazavi A."/>
        </authorList>
    </citation>
    <scope>NUCLEOTIDE SEQUENCE [LARGE SCALE GENOMIC DNA]</scope>
    <source>
        <strain evidence="2 3">ALL</strain>
    </source>
</reference>
<evidence type="ECO:0000313" key="3">
    <source>
        <dbReference type="Proteomes" id="UP000298663"/>
    </source>
</evidence>
<dbReference type="AlphaFoldDB" id="A0A4V6I7A2"/>
<feature type="compositionally biased region" description="Basic and acidic residues" evidence="1">
    <location>
        <begin position="31"/>
        <end position="58"/>
    </location>
</feature>
<reference evidence="2 3" key="1">
    <citation type="journal article" date="2015" name="Genome Biol.">
        <title>Comparative genomics of Steinernema reveals deeply conserved gene regulatory networks.</title>
        <authorList>
            <person name="Dillman A.R."/>
            <person name="Macchietto M."/>
            <person name="Porter C.F."/>
            <person name="Rogers A."/>
            <person name="Williams B."/>
            <person name="Antoshechkin I."/>
            <person name="Lee M.M."/>
            <person name="Goodwin Z."/>
            <person name="Lu X."/>
            <person name="Lewis E.E."/>
            <person name="Goodrich-Blair H."/>
            <person name="Stock S.P."/>
            <person name="Adams B.J."/>
            <person name="Sternberg P.W."/>
            <person name="Mortazavi A."/>
        </authorList>
    </citation>
    <scope>NUCLEOTIDE SEQUENCE [LARGE SCALE GENOMIC DNA]</scope>
    <source>
        <strain evidence="2 3">ALL</strain>
    </source>
</reference>
<feature type="compositionally biased region" description="Basic residues" evidence="1">
    <location>
        <begin position="1"/>
        <end position="11"/>
    </location>
</feature>
<proteinExistence type="predicted"/>
<dbReference type="Proteomes" id="UP000298663">
    <property type="component" value="Chromosome X"/>
</dbReference>
<protein>
    <submittedName>
        <fullName evidence="2">Uncharacterized protein</fullName>
    </submittedName>
</protein>
<dbReference type="EMBL" id="CM016762">
    <property type="protein sequence ID" value="TMS33293.1"/>
    <property type="molecule type" value="Genomic_DNA"/>
</dbReference>